<evidence type="ECO:0000256" key="5">
    <source>
        <dbReference type="HAMAP-Rule" id="MF_02126"/>
    </source>
</evidence>
<dbReference type="PROSITE" id="PS00092">
    <property type="entry name" value="N6_MTASE"/>
    <property type="match status" value="1"/>
</dbReference>
<dbReference type="InterPro" id="IPR002052">
    <property type="entry name" value="DNA_methylase_N6_adenine_CS"/>
</dbReference>
<feature type="domain" description="Methyltransferase small" evidence="7">
    <location>
        <begin position="105"/>
        <end position="183"/>
    </location>
</feature>
<evidence type="ECO:0000259" key="7">
    <source>
        <dbReference type="Pfam" id="PF05175"/>
    </source>
</evidence>
<feature type="binding site" evidence="5">
    <location>
        <position position="147"/>
    </location>
    <ligand>
        <name>S-adenosyl-L-methionine</name>
        <dbReference type="ChEBI" id="CHEBI:59789"/>
    </ligand>
</feature>
<dbReference type="InterPro" id="IPR019874">
    <property type="entry name" value="RF_methyltr_PrmC"/>
</dbReference>
<dbReference type="HAMAP" id="MF_02126">
    <property type="entry name" value="RF_methyltr_PrmC"/>
    <property type="match status" value="1"/>
</dbReference>
<feature type="binding site" evidence="5">
    <location>
        <begin position="241"/>
        <end position="244"/>
    </location>
    <ligand>
        <name>substrate</name>
    </ligand>
</feature>
<dbReference type="EMBL" id="QSBM01000005">
    <property type="protein sequence ID" value="RGX30474.1"/>
    <property type="molecule type" value="Genomic_DNA"/>
</dbReference>
<accession>A0A413FHJ1</accession>
<dbReference type="GO" id="GO:0032259">
    <property type="term" value="P:methylation"/>
    <property type="evidence" value="ECO:0007669"/>
    <property type="project" value="UniProtKB-KW"/>
</dbReference>
<feature type="binding site" evidence="5">
    <location>
        <position position="241"/>
    </location>
    <ligand>
        <name>S-adenosyl-L-methionine</name>
        <dbReference type="ChEBI" id="CHEBI:59789"/>
    </ligand>
</feature>
<name>A0A413FHJ1_9FIRM</name>
<comment type="function">
    <text evidence="5">Methylates the class 1 translation termination release factors RF1/PrfA and RF2/PrfB on the glutamine residue of the universally conserved GGQ motif.</text>
</comment>
<evidence type="ECO:0000256" key="4">
    <source>
        <dbReference type="ARBA" id="ARBA00048391"/>
    </source>
</evidence>
<dbReference type="EC" id="2.1.1.297" evidence="5"/>
<comment type="caution">
    <text evidence="9">The sequence shown here is derived from an EMBL/GenBank/DDBJ whole genome shotgun (WGS) entry which is preliminary data.</text>
</comment>
<feature type="domain" description="Release factor glutamine methyltransferase N-terminal" evidence="8">
    <location>
        <begin position="5"/>
        <end position="80"/>
    </location>
</feature>
<proteinExistence type="inferred from homology"/>
<keyword evidence="3 5" id="KW-0949">S-adenosyl-L-methionine</keyword>
<evidence type="ECO:0000256" key="2">
    <source>
        <dbReference type="ARBA" id="ARBA00022679"/>
    </source>
</evidence>
<dbReference type="Proteomes" id="UP000283880">
    <property type="component" value="Unassembled WGS sequence"/>
</dbReference>
<gene>
    <name evidence="5" type="primary">prmC</name>
    <name evidence="9" type="ORF">DWV29_08565</name>
</gene>
<dbReference type="Pfam" id="PF17827">
    <property type="entry name" value="PrmC_N"/>
    <property type="match status" value="1"/>
</dbReference>
<evidence type="ECO:0000259" key="8">
    <source>
        <dbReference type="Pfam" id="PF17827"/>
    </source>
</evidence>
<dbReference type="GO" id="GO:0003676">
    <property type="term" value="F:nucleic acid binding"/>
    <property type="evidence" value="ECO:0007669"/>
    <property type="project" value="InterPro"/>
</dbReference>
<dbReference type="InterPro" id="IPR040758">
    <property type="entry name" value="PrmC_N"/>
</dbReference>
<dbReference type="PANTHER" id="PTHR18895:SF74">
    <property type="entry name" value="MTRF1L RELEASE FACTOR GLUTAMINE METHYLTRANSFERASE"/>
    <property type="match status" value="1"/>
</dbReference>
<organism evidence="9 10">
    <name type="scientific">Enterocloster asparagiformis</name>
    <dbReference type="NCBI Taxonomy" id="333367"/>
    <lineage>
        <taxon>Bacteria</taxon>
        <taxon>Bacillati</taxon>
        <taxon>Bacillota</taxon>
        <taxon>Clostridia</taxon>
        <taxon>Lachnospirales</taxon>
        <taxon>Lachnospiraceae</taxon>
        <taxon>Enterocloster</taxon>
    </lineage>
</organism>
<dbReference type="Pfam" id="PF05175">
    <property type="entry name" value="MTS"/>
    <property type="match status" value="1"/>
</dbReference>
<sequence>MTLQQLLDQGTEQLRSAGVPDAGLDARYLLLDAFGLGLASFLANRGRNVDGMPGGAEKAQVYEALITRRAERIPLQQLLGVQEFMGLEFFVNEHVLIPRQDTETLVELVLEEQKRRDLDVLDVCTGSGCIAVSLARLGRYASVTALDVSAEALKVAEKNAAALLGEYDGDFRLVQSDMFAGLETKGLQEQKPVEPDTSREQTSGEPDAWQGRTAVKPAVAGELPCRLCVPCTLRFDILVSNPPYIPSQVIEGLEPEVRDHEPRLALDGSPDGLKFYRILASEGKRFLRPGGAVYFEIGWDQAQAVSALLEQEGFARIRTVKDMAGMDRVVGAVLGAAADNER</sequence>
<evidence type="ECO:0000313" key="9">
    <source>
        <dbReference type="EMBL" id="RGX30474.1"/>
    </source>
</evidence>
<evidence type="ECO:0000256" key="1">
    <source>
        <dbReference type="ARBA" id="ARBA00022603"/>
    </source>
</evidence>
<evidence type="ECO:0000256" key="3">
    <source>
        <dbReference type="ARBA" id="ARBA00022691"/>
    </source>
</evidence>
<comment type="caution">
    <text evidence="5">Lacks conserved residue(s) required for the propagation of feature annotation.</text>
</comment>
<dbReference type="InterPro" id="IPR029063">
    <property type="entry name" value="SAM-dependent_MTases_sf"/>
</dbReference>
<dbReference type="NCBIfam" id="TIGR00536">
    <property type="entry name" value="hemK_fam"/>
    <property type="match status" value="1"/>
</dbReference>
<evidence type="ECO:0000313" key="10">
    <source>
        <dbReference type="Proteomes" id="UP000283880"/>
    </source>
</evidence>
<dbReference type="CDD" id="cd02440">
    <property type="entry name" value="AdoMet_MTases"/>
    <property type="match status" value="1"/>
</dbReference>
<dbReference type="PANTHER" id="PTHR18895">
    <property type="entry name" value="HEMK METHYLTRANSFERASE"/>
    <property type="match status" value="1"/>
</dbReference>
<comment type="catalytic activity">
    <reaction evidence="4 5">
        <text>L-glutaminyl-[peptide chain release factor] + S-adenosyl-L-methionine = N(5)-methyl-L-glutaminyl-[peptide chain release factor] + S-adenosyl-L-homocysteine + H(+)</text>
        <dbReference type="Rhea" id="RHEA:42896"/>
        <dbReference type="Rhea" id="RHEA-COMP:10271"/>
        <dbReference type="Rhea" id="RHEA-COMP:10272"/>
        <dbReference type="ChEBI" id="CHEBI:15378"/>
        <dbReference type="ChEBI" id="CHEBI:30011"/>
        <dbReference type="ChEBI" id="CHEBI:57856"/>
        <dbReference type="ChEBI" id="CHEBI:59789"/>
        <dbReference type="ChEBI" id="CHEBI:61891"/>
        <dbReference type="EC" id="2.1.1.297"/>
    </reaction>
</comment>
<feature type="compositionally biased region" description="Basic and acidic residues" evidence="6">
    <location>
        <begin position="186"/>
        <end position="199"/>
    </location>
</feature>
<comment type="similarity">
    <text evidence="5">Belongs to the protein N5-glutamine methyltransferase family. PrmC subfamily.</text>
</comment>
<reference evidence="9 10" key="1">
    <citation type="submission" date="2018-08" db="EMBL/GenBank/DDBJ databases">
        <title>A genome reference for cultivated species of the human gut microbiota.</title>
        <authorList>
            <person name="Zou Y."/>
            <person name="Xue W."/>
            <person name="Luo G."/>
        </authorList>
    </citation>
    <scope>NUCLEOTIDE SEQUENCE [LARGE SCALE GENOMIC DNA]</scope>
    <source>
        <strain evidence="9 10">AF04-15</strain>
    </source>
</reference>
<dbReference type="InterPro" id="IPR007848">
    <property type="entry name" value="Small_mtfrase_dom"/>
</dbReference>
<dbReference type="OrthoDB" id="9800643at2"/>
<keyword evidence="1 5" id="KW-0489">Methyltransferase</keyword>
<dbReference type="RefSeq" id="WP_007706332.1">
    <property type="nucleotide sequence ID" value="NZ_JAWRJJ010000384.1"/>
</dbReference>
<dbReference type="InterPro" id="IPR050320">
    <property type="entry name" value="N5-glutamine_MTase"/>
</dbReference>
<protein>
    <recommendedName>
        <fullName evidence="5">Release factor glutamine methyltransferase</fullName>
        <shortName evidence="5">RF MTase</shortName>
        <ecNumber evidence="5">2.1.1.297</ecNumber>
    </recommendedName>
    <alternativeName>
        <fullName evidence="5">N5-glutamine methyltransferase PrmC</fullName>
    </alternativeName>
    <alternativeName>
        <fullName evidence="5">Protein-(glutamine-N5) MTase PrmC</fullName>
    </alternativeName>
    <alternativeName>
        <fullName evidence="5">Protein-glutamine N-methyltransferase PrmC</fullName>
    </alternativeName>
</protein>
<dbReference type="Gene3D" id="3.40.50.150">
    <property type="entry name" value="Vaccinia Virus protein VP39"/>
    <property type="match status" value="1"/>
</dbReference>
<dbReference type="AlphaFoldDB" id="A0A413FHJ1"/>
<dbReference type="SUPFAM" id="SSF53335">
    <property type="entry name" value="S-adenosyl-L-methionine-dependent methyltransferases"/>
    <property type="match status" value="1"/>
</dbReference>
<evidence type="ECO:0000256" key="6">
    <source>
        <dbReference type="SAM" id="MobiDB-lite"/>
    </source>
</evidence>
<dbReference type="GO" id="GO:0102559">
    <property type="term" value="F:peptide chain release factor N(5)-glutamine methyltransferase activity"/>
    <property type="evidence" value="ECO:0007669"/>
    <property type="project" value="UniProtKB-EC"/>
</dbReference>
<dbReference type="InterPro" id="IPR004556">
    <property type="entry name" value="HemK-like"/>
</dbReference>
<feature type="region of interest" description="Disordered" evidence="6">
    <location>
        <begin position="185"/>
        <end position="211"/>
    </location>
</feature>
<dbReference type="Gene3D" id="1.10.8.10">
    <property type="entry name" value="DNA helicase RuvA subunit, C-terminal domain"/>
    <property type="match status" value="1"/>
</dbReference>
<keyword evidence="2 5" id="KW-0808">Transferase</keyword>